<evidence type="ECO:0000256" key="3">
    <source>
        <dbReference type="ARBA" id="ARBA00004406"/>
    </source>
</evidence>
<evidence type="ECO:0000256" key="11">
    <source>
        <dbReference type="ARBA" id="ARBA00023033"/>
    </source>
</evidence>
<evidence type="ECO:0000256" key="4">
    <source>
        <dbReference type="ARBA" id="ARBA00010617"/>
    </source>
</evidence>
<dbReference type="GO" id="GO:0020037">
    <property type="term" value="F:heme binding"/>
    <property type="evidence" value="ECO:0007669"/>
    <property type="project" value="InterPro"/>
</dbReference>
<organism evidence="16 17">
    <name type="scientific">Chironomus riparius</name>
    <dbReference type="NCBI Taxonomy" id="315576"/>
    <lineage>
        <taxon>Eukaryota</taxon>
        <taxon>Metazoa</taxon>
        <taxon>Ecdysozoa</taxon>
        <taxon>Arthropoda</taxon>
        <taxon>Hexapoda</taxon>
        <taxon>Insecta</taxon>
        <taxon>Pterygota</taxon>
        <taxon>Neoptera</taxon>
        <taxon>Endopterygota</taxon>
        <taxon>Diptera</taxon>
        <taxon>Nematocera</taxon>
        <taxon>Chironomoidea</taxon>
        <taxon>Chironomidae</taxon>
        <taxon>Chironominae</taxon>
        <taxon>Chironomus</taxon>
    </lineage>
</organism>
<name>A0A9N9SAB5_9DIPT</name>
<keyword evidence="10 13" id="KW-0408">Iron</keyword>
<keyword evidence="17" id="KW-1185">Reference proteome</keyword>
<keyword evidence="9 14" id="KW-0560">Oxidoreductase</keyword>
<proteinExistence type="inferred from homology"/>
<evidence type="ECO:0000313" key="16">
    <source>
        <dbReference type="EMBL" id="CAG9811993.1"/>
    </source>
</evidence>
<reference evidence="16" key="2">
    <citation type="submission" date="2022-10" db="EMBL/GenBank/DDBJ databases">
        <authorList>
            <consortium name="ENA_rothamsted_submissions"/>
            <consortium name="culmorum"/>
            <person name="King R."/>
        </authorList>
    </citation>
    <scope>NUCLEOTIDE SEQUENCE</scope>
</reference>
<keyword evidence="5 13" id="KW-0349">Heme</keyword>
<reference evidence="16" key="1">
    <citation type="submission" date="2022-01" db="EMBL/GenBank/DDBJ databases">
        <authorList>
            <person name="King R."/>
        </authorList>
    </citation>
    <scope>NUCLEOTIDE SEQUENCE</scope>
</reference>
<comment type="similarity">
    <text evidence="4 14">Belongs to the cytochrome P450 family.</text>
</comment>
<evidence type="ECO:0000256" key="12">
    <source>
        <dbReference type="ARBA" id="ARBA00023136"/>
    </source>
</evidence>
<evidence type="ECO:0000313" key="17">
    <source>
        <dbReference type="Proteomes" id="UP001153620"/>
    </source>
</evidence>
<dbReference type="GO" id="GO:0005789">
    <property type="term" value="C:endoplasmic reticulum membrane"/>
    <property type="evidence" value="ECO:0007669"/>
    <property type="project" value="UniProtKB-SubCell"/>
</dbReference>
<accession>A0A9N9SAB5</accession>
<keyword evidence="7" id="KW-0256">Endoplasmic reticulum</keyword>
<dbReference type="FunFam" id="1.10.630.10:FF:000042">
    <property type="entry name" value="Cytochrome P450"/>
    <property type="match status" value="1"/>
</dbReference>
<dbReference type="Gene3D" id="1.10.630.10">
    <property type="entry name" value="Cytochrome P450"/>
    <property type="match status" value="1"/>
</dbReference>
<dbReference type="PRINTS" id="PR00463">
    <property type="entry name" value="EP450I"/>
</dbReference>
<dbReference type="PANTHER" id="PTHR24292:SF103">
    <property type="entry name" value="CYTOCHROME P450 6BS1"/>
    <property type="match status" value="1"/>
</dbReference>
<evidence type="ECO:0000256" key="1">
    <source>
        <dbReference type="ARBA" id="ARBA00001971"/>
    </source>
</evidence>
<evidence type="ECO:0000256" key="2">
    <source>
        <dbReference type="ARBA" id="ARBA00004174"/>
    </source>
</evidence>
<evidence type="ECO:0000256" key="14">
    <source>
        <dbReference type="RuleBase" id="RU000461"/>
    </source>
</evidence>
<dbReference type="InterPro" id="IPR036396">
    <property type="entry name" value="Cyt_P450_sf"/>
</dbReference>
<evidence type="ECO:0000256" key="7">
    <source>
        <dbReference type="ARBA" id="ARBA00022824"/>
    </source>
</evidence>
<comment type="subcellular location">
    <subcellularLocation>
        <location evidence="3">Endoplasmic reticulum membrane</location>
        <topology evidence="3">Peripheral membrane protein</topology>
    </subcellularLocation>
    <subcellularLocation>
        <location evidence="2">Microsome membrane</location>
        <topology evidence="2">Peripheral membrane protein</topology>
    </subcellularLocation>
</comment>
<dbReference type="GO" id="GO:0004497">
    <property type="term" value="F:monooxygenase activity"/>
    <property type="evidence" value="ECO:0007669"/>
    <property type="project" value="UniProtKB-KW"/>
</dbReference>
<dbReference type="GO" id="GO:0005506">
    <property type="term" value="F:iron ion binding"/>
    <property type="evidence" value="ECO:0007669"/>
    <property type="project" value="InterPro"/>
</dbReference>
<keyword evidence="15" id="KW-0812">Transmembrane</keyword>
<dbReference type="AlphaFoldDB" id="A0A9N9SAB5"/>
<evidence type="ECO:0008006" key="18">
    <source>
        <dbReference type="Google" id="ProtNLM"/>
    </source>
</evidence>
<sequence length="492" mass="56390">MDLVTQILTLLIGFALFAYYLLHRRFTYWERRNVPHIKPEFIHGNSRGIGKDFSSGTFFKNMYSKLKGKGPLVGVYVSVMPMAIATDLDLIKTILVKDFDVFTNRGLYYNKEDDPTSAHLASVEDEEWKSLRNKITPTFTSGKMKMMFPIIVDVADRMVKAIAVEFNQGESVEIKDVASRFTTDVIAEVAFGIECHSLEDKHSKLYKMGQKSFGDVSFWKRTLTGAYPDLARKLHVTTSNKEVVQFFENVIQQNIKYRQENNIQRNDFMSLLIKMMNESTLNYFEALAQSFVFFLAGYETSASTMTFCIYELAQHPEIQQKARESVIKVLEKHDGKFTYEAIADMQFVEQCVKEALRIHSPASGTRRIAKRDYKVPNTDIVIEKGMSVIIPANGIHFDPDIYPDPYKYNPDRFAPEEVAKRHNFSFLPFGEGPRVCIGERFAIVEIKLALAKILTNYEFTLDHSKTPVPLEYLVNRLLLTPSTGINIFVNKL</sequence>
<keyword evidence="8" id="KW-0492">Microsome</keyword>
<evidence type="ECO:0000256" key="10">
    <source>
        <dbReference type="ARBA" id="ARBA00023004"/>
    </source>
</evidence>
<dbReference type="SUPFAM" id="SSF48264">
    <property type="entry name" value="Cytochrome P450"/>
    <property type="match status" value="1"/>
</dbReference>
<evidence type="ECO:0000256" key="6">
    <source>
        <dbReference type="ARBA" id="ARBA00022723"/>
    </source>
</evidence>
<dbReference type="InterPro" id="IPR050476">
    <property type="entry name" value="Insect_CytP450_Detox"/>
</dbReference>
<dbReference type="InterPro" id="IPR002401">
    <property type="entry name" value="Cyt_P450_E_grp-I"/>
</dbReference>
<dbReference type="Pfam" id="PF00067">
    <property type="entry name" value="p450"/>
    <property type="match status" value="1"/>
</dbReference>
<evidence type="ECO:0000256" key="5">
    <source>
        <dbReference type="ARBA" id="ARBA00022617"/>
    </source>
</evidence>
<dbReference type="InterPro" id="IPR001128">
    <property type="entry name" value="Cyt_P450"/>
</dbReference>
<comment type="cofactor">
    <cofactor evidence="1 13">
        <name>heme</name>
        <dbReference type="ChEBI" id="CHEBI:30413"/>
    </cofactor>
</comment>
<feature type="transmembrane region" description="Helical" evidence="15">
    <location>
        <begin position="6"/>
        <end position="22"/>
    </location>
</feature>
<keyword evidence="6 13" id="KW-0479">Metal-binding</keyword>
<dbReference type="OrthoDB" id="2789670at2759"/>
<protein>
    <recommendedName>
        <fullName evidence="18">Cytochrome P450</fullName>
    </recommendedName>
</protein>
<evidence type="ECO:0000256" key="13">
    <source>
        <dbReference type="PIRSR" id="PIRSR602401-1"/>
    </source>
</evidence>
<dbReference type="GO" id="GO:0016705">
    <property type="term" value="F:oxidoreductase activity, acting on paired donors, with incorporation or reduction of molecular oxygen"/>
    <property type="evidence" value="ECO:0007669"/>
    <property type="project" value="InterPro"/>
</dbReference>
<keyword evidence="15" id="KW-1133">Transmembrane helix</keyword>
<evidence type="ECO:0000256" key="15">
    <source>
        <dbReference type="SAM" id="Phobius"/>
    </source>
</evidence>
<dbReference type="Proteomes" id="UP001153620">
    <property type="component" value="Chromosome 4"/>
</dbReference>
<dbReference type="CDD" id="cd11056">
    <property type="entry name" value="CYP6-like"/>
    <property type="match status" value="1"/>
</dbReference>
<dbReference type="PRINTS" id="PR00385">
    <property type="entry name" value="P450"/>
</dbReference>
<evidence type="ECO:0000256" key="8">
    <source>
        <dbReference type="ARBA" id="ARBA00022848"/>
    </source>
</evidence>
<evidence type="ECO:0000256" key="9">
    <source>
        <dbReference type="ARBA" id="ARBA00023002"/>
    </source>
</evidence>
<keyword evidence="12 15" id="KW-0472">Membrane</keyword>
<dbReference type="InterPro" id="IPR017972">
    <property type="entry name" value="Cyt_P450_CS"/>
</dbReference>
<dbReference type="PANTHER" id="PTHR24292">
    <property type="entry name" value="CYTOCHROME P450"/>
    <property type="match status" value="1"/>
</dbReference>
<dbReference type="PROSITE" id="PS00086">
    <property type="entry name" value="CYTOCHROME_P450"/>
    <property type="match status" value="1"/>
</dbReference>
<dbReference type="EMBL" id="OU895880">
    <property type="protein sequence ID" value="CAG9811993.1"/>
    <property type="molecule type" value="Genomic_DNA"/>
</dbReference>
<feature type="binding site" description="axial binding residue" evidence="13">
    <location>
        <position position="436"/>
    </location>
    <ligand>
        <name>heme</name>
        <dbReference type="ChEBI" id="CHEBI:30413"/>
    </ligand>
    <ligandPart>
        <name>Fe</name>
        <dbReference type="ChEBI" id="CHEBI:18248"/>
    </ligandPart>
</feature>
<gene>
    <name evidence="16" type="ORF">CHIRRI_LOCUS14800</name>
</gene>
<keyword evidence="11 14" id="KW-0503">Monooxygenase</keyword>